<keyword evidence="1" id="KW-0732">Signal</keyword>
<feature type="signal peptide" evidence="1">
    <location>
        <begin position="1"/>
        <end position="18"/>
    </location>
</feature>
<evidence type="ECO:0000313" key="3">
    <source>
        <dbReference type="Proteomes" id="UP000252519"/>
    </source>
</evidence>
<dbReference type="OrthoDB" id="10382989at2759"/>
<feature type="chain" id="PRO_5017082900" description="Yippee domain-containing protein" evidence="1">
    <location>
        <begin position="19"/>
        <end position="88"/>
    </location>
</feature>
<accession>A0A368H430</accession>
<organism evidence="2 3">
    <name type="scientific">Ancylostoma caninum</name>
    <name type="common">Dog hookworm</name>
    <dbReference type="NCBI Taxonomy" id="29170"/>
    <lineage>
        <taxon>Eukaryota</taxon>
        <taxon>Metazoa</taxon>
        <taxon>Ecdysozoa</taxon>
        <taxon>Nematoda</taxon>
        <taxon>Chromadorea</taxon>
        <taxon>Rhabditida</taxon>
        <taxon>Rhabditina</taxon>
        <taxon>Rhabditomorpha</taxon>
        <taxon>Strongyloidea</taxon>
        <taxon>Ancylostomatidae</taxon>
        <taxon>Ancylostomatinae</taxon>
        <taxon>Ancylostoma</taxon>
    </lineage>
</organism>
<evidence type="ECO:0008006" key="4">
    <source>
        <dbReference type="Google" id="ProtNLM"/>
    </source>
</evidence>
<dbReference type="EMBL" id="JOJR01000027">
    <property type="protein sequence ID" value="RCN50007.1"/>
    <property type="molecule type" value="Genomic_DNA"/>
</dbReference>
<evidence type="ECO:0000256" key="1">
    <source>
        <dbReference type="SAM" id="SignalP"/>
    </source>
</evidence>
<protein>
    <recommendedName>
        <fullName evidence="4">Yippee domain-containing protein</fullName>
    </recommendedName>
</protein>
<comment type="caution">
    <text evidence="2">The sequence shown here is derived from an EMBL/GenBank/DDBJ whole genome shotgun (WGS) entry which is preliminary data.</text>
</comment>
<keyword evidence="3" id="KW-1185">Reference proteome</keyword>
<proteinExistence type="predicted"/>
<evidence type="ECO:0000313" key="2">
    <source>
        <dbReference type="EMBL" id="RCN50007.1"/>
    </source>
</evidence>
<gene>
    <name evidence="2" type="ORF">ANCCAN_03836</name>
</gene>
<sequence length="88" mass="10167">MNIVIHILLFTVFRNGWSITTNRFNEVINLRHAEELAKNGHHFFIAMTRAACYNCGQLLSKFKDFHIAFEKANTSLKIHSVSLLHVLI</sequence>
<reference evidence="2 3" key="1">
    <citation type="submission" date="2014-10" db="EMBL/GenBank/DDBJ databases">
        <title>Draft genome of the hookworm Ancylostoma caninum.</title>
        <authorList>
            <person name="Mitreva M."/>
        </authorList>
    </citation>
    <scope>NUCLEOTIDE SEQUENCE [LARGE SCALE GENOMIC DNA]</scope>
    <source>
        <strain evidence="2 3">Baltimore</strain>
    </source>
</reference>
<dbReference type="AlphaFoldDB" id="A0A368H430"/>
<dbReference type="Proteomes" id="UP000252519">
    <property type="component" value="Unassembled WGS sequence"/>
</dbReference>
<name>A0A368H430_ANCCA</name>